<feature type="transmembrane region" description="Helical" evidence="2">
    <location>
        <begin position="114"/>
        <end position="136"/>
    </location>
</feature>
<accession>A0ABP7EAR8</accession>
<feature type="transmembrane region" description="Helical" evidence="2">
    <location>
        <begin position="142"/>
        <end position="161"/>
    </location>
</feature>
<organism evidence="3 4">
    <name type="scientific">Microlunatus aurantiacus</name>
    <dbReference type="NCBI Taxonomy" id="446786"/>
    <lineage>
        <taxon>Bacteria</taxon>
        <taxon>Bacillati</taxon>
        <taxon>Actinomycetota</taxon>
        <taxon>Actinomycetes</taxon>
        <taxon>Propionibacteriales</taxon>
        <taxon>Propionibacteriaceae</taxon>
        <taxon>Microlunatus</taxon>
    </lineage>
</organism>
<dbReference type="Proteomes" id="UP001500051">
    <property type="component" value="Unassembled WGS sequence"/>
</dbReference>
<feature type="region of interest" description="Disordered" evidence="1">
    <location>
        <begin position="1"/>
        <end position="89"/>
    </location>
</feature>
<feature type="transmembrane region" description="Helical" evidence="2">
    <location>
        <begin position="182"/>
        <end position="202"/>
    </location>
</feature>
<reference evidence="4" key="1">
    <citation type="journal article" date="2019" name="Int. J. Syst. Evol. Microbiol.">
        <title>The Global Catalogue of Microorganisms (GCM) 10K type strain sequencing project: providing services to taxonomists for standard genome sequencing and annotation.</title>
        <authorList>
            <consortium name="The Broad Institute Genomics Platform"/>
            <consortium name="The Broad Institute Genome Sequencing Center for Infectious Disease"/>
            <person name="Wu L."/>
            <person name="Ma J."/>
        </authorList>
    </citation>
    <scope>NUCLEOTIDE SEQUENCE [LARGE SCALE GENOMIC DNA]</scope>
    <source>
        <strain evidence="4">JCM 16548</strain>
    </source>
</reference>
<feature type="compositionally biased region" description="Low complexity" evidence="1">
    <location>
        <begin position="51"/>
        <end position="72"/>
    </location>
</feature>
<gene>
    <name evidence="3" type="ORF">GCM10022204_40490</name>
</gene>
<dbReference type="EMBL" id="BAAAYX010000020">
    <property type="protein sequence ID" value="GAA3716621.1"/>
    <property type="molecule type" value="Genomic_DNA"/>
</dbReference>
<evidence type="ECO:0000313" key="3">
    <source>
        <dbReference type="EMBL" id="GAA3716621.1"/>
    </source>
</evidence>
<protein>
    <recommendedName>
        <fullName evidence="5">TIGR02611 family protein</fullName>
    </recommendedName>
</protein>
<evidence type="ECO:0000313" key="4">
    <source>
        <dbReference type="Proteomes" id="UP001500051"/>
    </source>
</evidence>
<comment type="caution">
    <text evidence="3">The sequence shown here is derived from an EMBL/GenBank/DDBJ whole genome shotgun (WGS) entry which is preliminary data.</text>
</comment>
<keyword evidence="2" id="KW-1133">Transmembrane helix</keyword>
<dbReference type="InterPro" id="IPR019099">
    <property type="entry name" value="Uncharacterised_PGPGW_TM"/>
</dbReference>
<dbReference type="Pfam" id="PF09656">
    <property type="entry name" value="PGPGW"/>
    <property type="match status" value="1"/>
</dbReference>
<name>A0ABP7EAR8_9ACTN</name>
<keyword evidence="2" id="KW-0812">Transmembrane</keyword>
<keyword evidence="2" id="KW-0472">Membrane</keyword>
<evidence type="ECO:0000256" key="1">
    <source>
        <dbReference type="SAM" id="MobiDB-lite"/>
    </source>
</evidence>
<proteinExistence type="predicted"/>
<evidence type="ECO:0008006" key="5">
    <source>
        <dbReference type="Google" id="ProtNLM"/>
    </source>
</evidence>
<evidence type="ECO:0000256" key="2">
    <source>
        <dbReference type="SAM" id="Phobius"/>
    </source>
</evidence>
<sequence>MRSGTGLAHGHPRHAAVRTPLRIPTSPVTAAPAEPDPGPVDTGRTPSTDRPAGPAAADAGPAAADAGPAAADDGVEGGASGSTEKHHHHVLIESEEDRWAWRRRIRQNPHQLRVYRVGVGFAGLLLICLGLVTGPLPGPGGIPLVLLGLAIWSSEFEWAYRLRQRFKAEIKKFRAWPTSRKVAFWLVFFVVCAGFGYTYLVVLGPPFWMPAVGANLLEHLPGVEAG</sequence>
<keyword evidence="4" id="KW-1185">Reference proteome</keyword>